<evidence type="ECO:0000313" key="2">
    <source>
        <dbReference type="EMBL" id="CDG32698.1"/>
    </source>
</evidence>
<organism evidence="2 3">
    <name type="scientific">Parasaccharibacter apium</name>
    <dbReference type="NCBI Taxonomy" id="1510841"/>
    <lineage>
        <taxon>Bacteria</taxon>
        <taxon>Pseudomonadati</taxon>
        <taxon>Pseudomonadota</taxon>
        <taxon>Alphaproteobacteria</taxon>
        <taxon>Acetobacterales</taxon>
        <taxon>Acetobacteraceae</taxon>
        <taxon>Parasaccharibacter</taxon>
    </lineage>
</organism>
<reference evidence="2 3" key="1">
    <citation type="journal article" date="2014" name="Genome Biol. Evol.">
        <title>Acetic acid bacteria genomes reveal functional traits for adaptation to life in insect guts.</title>
        <authorList>
            <person name="Chouaia B."/>
            <person name="Gaiarsa S."/>
            <person name="Crotti E."/>
            <person name="Comandatore F."/>
            <person name="Degli Esposti M."/>
            <person name="Ricci I."/>
            <person name="Alma A."/>
            <person name="Favia G."/>
            <person name="Bandi C."/>
            <person name="Daffonchio D."/>
        </authorList>
    </citation>
    <scope>NUCLEOTIDE SEQUENCE [LARGE SCALE GENOMIC DNA]</scope>
    <source>
        <strain evidence="3">AM169</strain>
    </source>
</reference>
<dbReference type="EMBL" id="CBLY010000008">
    <property type="protein sequence ID" value="CDG32698.1"/>
    <property type="molecule type" value="Genomic_DNA"/>
</dbReference>
<name>A0A7U7G3Y7_9PROT</name>
<keyword evidence="1" id="KW-0732">Signal</keyword>
<proteinExistence type="predicted"/>
<protein>
    <submittedName>
        <fullName evidence="2">Uncharacterized protein</fullName>
    </submittedName>
</protein>
<evidence type="ECO:0000256" key="1">
    <source>
        <dbReference type="SAM" id="SignalP"/>
    </source>
</evidence>
<gene>
    <name evidence="2" type="ORF">SACS_1837</name>
</gene>
<sequence>MMVRYGKAGLYGGMMALGMSLMAGAAQAEGLDRVYEVQAQLSPTALVAGNSTPVDVLKTQIGPNIRQEQDEKTVSIGQDSYRLDQYRMRVRLRHGAGGGYDDGTVSYVISANLSRKNSDHATSIFTRVRGVLKMHDGQATAVLPANRYFKGTVQVGAIAAKLF</sequence>
<accession>A0A7U7G3Y7</accession>
<dbReference type="RefSeq" id="WP_081562649.1">
    <property type="nucleotide sequence ID" value="NZ_CBLY010000008.1"/>
</dbReference>
<dbReference type="AlphaFoldDB" id="A0A7U7G3Y7"/>
<feature type="signal peptide" evidence="1">
    <location>
        <begin position="1"/>
        <end position="25"/>
    </location>
</feature>
<dbReference type="Proteomes" id="UP000027590">
    <property type="component" value="Unassembled WGS sequence"/>
</dbReference>
<reference evidence="2 3" key="2">
    <citation type="journal article" date="2014" name="PLoS ONE">
        <title>Evolution of mitochondria reconstructed from the energy metabolism of living bacteria.</title>
        <authorList>
            <person name="Degli Esposti M."/>
            <person name="Chouaia B."/>
            <person name="Comandatore F."/>
            <person name="Crotti E."/>
            <person name="Sassera D."/>
            <person name="Lievens P.M."/>
            <person name="Daffonchio D."/>
            <person name="Bandi C."/>
        </authorList>
    </citation>
    <scope>NUCLEOTIDE SEQUENCE [LARGE SCALE GENOMIC DNA]</scope>
    <source>
        <strain evidence="3">AM169</strain>
    </source>
</reference>
<evidence type="ECO:0000313" key="3">
    <source>
        <dbReference type="Proteomes" id="UP000027590"/>
    </source>
</evidence>
<comment type="caution">
    <text evidence="2">The sequence shown here is derived from an EMBL/GenBank/DDBJ whole genome shotgun (WGS) entry which is preliminary data.</text>
</comment>
<feature type="chain" id="PRO_5031220395" evidence="1">
    <location>
        <begin position="26"/>
        <end position="163"/>
    </location>
</feature>